<proteinExistence type="predicted"/>
<keyword evidence="2" id="KW-1185">Reference proteome</keyword>
<comment type="caution">
    <text evidence="1">The sequence shown here is derived from an EMBL/GenBank/DDBJ whole genome shotgun (WGS) entry which is preliminary data.</text>
</comment>
<organism evidence="1 2">
    <name type="scientific">Micromonospora olivasterospora</name>
    <dbReference type="NCBI Taxonomy" id="1880"/>
    <lineage>
        <taxon>Bacteria</taxon>
        <taxon>Bacillati</taxon>
        <taxon>Actinomycetota</taxon>
        <taxon>Actinomycetes</taxon>
        <taxon>Micromonosporales</taxon>
        <taxon>Micromonosporaceae</taxon>
        <taxon>Micromonospora</taxon>
    </lineage>
</organism>
<evidence type="ECO:0000313" key="1">
    <source>
        <dbReference type="EMBL" id="TWH69402.1"/>
    </source>
</evidence>
<accession>A0A562IER7</accession>
<protein>
    <submittedName>
        <fullName evidence="1">Uncharacterized protein</fullName>
    </submittedName>
</protein>
<gene>
    <name evidence="1" type="ORF">JD77_04411</name>
</gene>
<dbReference type="AlphaFoldDB" id="A0A562IER7"/>
<dbReference type="EMBL" id="VLKE01000001">
    <property type="protein sequence ID" value="TWH69402.1"/>
    <property type="molecule type" value="Genomic_DNA"/>
</dbReference>
<dbReference type="Proteomes" id="UP000319825">
    <property type="component" value="Unassembled WGS sequence"/>
</dbReference>
<evidence type="ECO:0000313" key="2">
    <source>
        <dbReference type="Proteomes" id="UP000319825"/>
    </source>
</evidence>
<name>A0A562IER7_MICOL</name>
<sequence>MPPPHNVPMTASRLPVLLALALALGWAVLVGAWRPGEPAAYGWFVAGQVSGNRLRLPLLRPELVRRSGLTGRGPWPFPGLSVELGWVRMHPWFLADVLRYYVERPEERPGIGTADGYRRLRRTLGLP</sequence>
<reference evidence="1 2" key="1">
    <citation type="submission" date="2019-07" db="EMBL/GenBank/DDBJ databases">
        <title>R&amp;d 2014.</title>
        <authorList>
            <person name="Klenk H.-P."/>
        </authorList>
    </citation>
    <scope>NUCLEOTIDE SEQUENCE [LARGE SCALE GENOMIC DNA]</scope>
    <source>
        <strain evidence="1 2">DSM 43868</strain>
    </source>
</reference>